<dbReference type="Proteomes" id="UP000630660">
    <property type="component" value="Unassembled WGS sequence"/>
</dbReference>
<keyword evidence="1" id="KW-0732">Signal</keyword>
<dbReference type="InterPro" id="IPR021428">
    <property type="entry name" value="DUF3078"/>
</dbReference>
<feature type="signal peptide" evidence="1">
    <location>
        <begin position="1"/>
        <end position="17"/>
    </location>
</feature>
<protein>
    <submittedName>
        <fullName evidence="2">DUF3078 domain-containing protein</fullName>
    </submittedName>
</protein>
<accession>A0A9D5QDD5</accession>
<evidence type="ECO:0000313" key="2">
    <source>
        <dbReference type="EMBL" id="MBD3364946.1"/>
    </source>
</evidence>
<evidence type="ECO:0000256" key="1">
    <source>
        <dbReference type="SAM" id="SignalP"/>
    </source>
</evidence>
<comment type="caution">
    <text evidence="2">The sequence shown here is derived from an EMBL/GenBank/DDBJ whole genome shotgun (WGS) entry which is preliminary data.</text>
</comment>
<proteinExistence type="predicted"/>
<dbReference type="AlphaFoldDB" id="A0A9D5QDD5"/>
<organism evidence="2 3">
    <name type="scientific">candidate division WOR-3 bacterium</name>
    <dbReference type="NCBI Taxonomy" id="2052148"/>
    <lineage>
        <taxon>Bacteria</taxon>
        <taxon>Bacteria division WOR-3</taxon>
    </lineage>
</organism>
<dbReference type="Pfam" id="PF11276">
    <property type="entry name" value="DUF3078"/>
    <property type="match status" value="1"/>
</dbReference>
<gene>
    <name evidence="2" type="ORF">GF359_07000</name>
</gene>
<sequence length="143" mass="15979">MRRIIIAVLVLAATTFALDPWEASVDANLTLTQNAYSDNWAGEETGALSWTLAFNSIVQKQLVDWLHNRNTGNLAFGQIYSQDKETKVWSDPAKSSDLIDLESVFRFTLQGFVDPFAGARIESQFVDANDSLNVRYINPATFT</sequence>
<dbReference type="EMBL" id="WJKJ01000235">
    <property type="protein sequence ID" value="MBD3364946.1"/>
    <property type="molecule type" value="Genomic_DNA"/>
</dbReference>
<name>A0A9D5QDD5_UNCW3</name>
<feature type="chain" id="PRO_5039306928" evidence="1">
    <location>
        <begin position="18"/>
        <end position="143"/>
    </location>
</feature>
<reference evidence="2" key="1">
    <citation type="submission" date="2019-11" db="EMBL/GenBank/DDBJ databases">
        <title>Microbial mats filling the niche in hypersaline microbial mats.</title>
        <authorList>
            <person name="Wong H.L."/>
            <person name="Macleod F.I."/>
            <person name="White R.A. III"/>
            <person name="Burns B.P."/>
        </authorList>
    </citation>
    <scope>NUCLEOTIDE SEQUENCE</scope>
    <source>
        <strain evidence="2">Bin_327</strain>
    </source>
</reference>
<evidence type="ECO:0000313" key="3">
    <source>
        <dbReference type="Proteomes" id="UP000630660"/>
    </source>
</evidence>